<dbReference type="GO" id="GO:0042147">
    <property type="term" value="P:retrograde transport, endosome to Golgi"/>
    <property type="evidence" value="ECO:0007669"/>
    <property type="project" value="UniProtKB-UniRule"/>
</dbReference>
<name>A0A182E9J2_ONCOC</name>
<evidence type="ECO:0000256" key="1">
    <source>
        <dbReference type="ARBA" id="ARBA00006080"/>
    </source>
</evidence>
<dbReference type="GO" id="GO:0005829">
    <property type="term" value="C:cytosol"/>
    <property type="evidence" value="ECO:0007669"/>
    <property type="project" value="GOC"/>
</dbReference>
<evidence type="ECO:0000313" key="5">
    <source>
        <dbReference type="EMBL" id="VDK74138.1"/>
    </source>
</evidence>
<dbReference type="PANTHER" id="PTHR15954">
    <property type="entry name" value="VACUOLAR PROTEIN SORTING-ASSOCIATED PROTEIN 51 HOMOLOG"/>
    <property type="match status" value="1"/>
</dbReference>
<comment type="similarity">
    <text evidence="1 4">Belongs to the VPS51 family.</text>
</comment>
<dbReference type="InterPro" id="IPR016159">
    <property type="entry name" value="Cullin_repeat-like_dom_sf"/>
</dbReference>
<evidence type="ECO:0000256" key="4">
    <source>
        <dbReference type="RuleBase" id="RU368010"/>
    </source>
</evidence>
<keyword evidence="4" id="KW-0333">Golgi apparatus</keyword>
<keyword evidence="4" id="KW-0813">Transport</keyword>
<dbReference type="Proteomes" id="UP000271087">
    <property type="component" value="Unassembled WGS sequence"/>
</dbReference>
<dbReference type="EMBL" id="UYRW01001105">
    <property type="protein sequence ID" value="VDK74138.1"/>
    <property type="molecule type" value="Genomic_DNA"/>
</dbReference>
<keyword evidence="4" id="KW-0653">Protein transport</keyword>
<evidence type="ECO:0000256" key="3">
    <source>
        <dbReference type="ARBA" id="ARBA00023054"/>
    </source>
</evidence>
<dbReference type="GO" id="GO:0032456">
    <property type="term" value="P:endocytic recycling"/>
    <property type="evidence" value="ECO:0007669"/>
    <property type="project" value="TreeGrafter"/>
</dbReference>
<dbReference type="GO" id="GO:0007030">
    <property type="term" value="P:Golgi organization"/>
    <property type="evidence" value="ECO:0007669"/>
    <property type="project" value="UniProtKB-UniRule"/>
</dbReference>
<keyword evidence="6" id="KW-1185">Reference proteome</keyword>
<gene>
    <name evidence="5" type="ORF">NOO_LOCUS4703</name>
</gene>
<dbReference type="WBParaSite" id="nOo.2.0.1.t04703-RA">
    <property type="protein sequence ID" value="nOo.2.0.1.t04703-RA"/>
    <property type="gene ID" value="nOo.2.0.1.g04703"/>
</dbReference>
<dbReference type="GO" id="GO:0006869">
    <property type="term" value="P:lipid transport"/>
    <property type="evidence" value="ECO:0007669"/>
    <property type="project" value="UniProtKB-UniRule"/>
</dbReference>
<sequence>MNGDKVGSEGKDDPLDINSINFNSEAYLSDLFRKKNLDELVQVEEDMVHNVRRLDSEMQQLVYENYNKFLTATSTVKKMQSDFMEMGQKMEGLSKRMSKIATLSKDLSSAFSKHRANVSQLSDANKKVKSLQFLLCLPQKLQTLVEQKNYEEAVKIYSKARPSLLLCKDLPSISDIYDETVIIMGRVEDQLKQIVCGCLISSDELSETITLLLKLGIQSSTVYNDFLASCKRNLNDQLTAMRAQRQDTADVLEFVDNCCSTFLTDLSLATTISQRFFPNQVGICVSNPCSLHAIDYFLTLVTTGNIIELMDSLMNQFEEIVRMRFLEETDAAECAIVVRALDRFYRRMSSCNQLIRGMDYFPLCISMLNIVSKHEIELAQNQVVERVGSSLRQIQEELASPGTSSSNTSVLNDLISRLEHSLLVQIKTALASLLLFTASDMTFSSLDQVQFSLGFGIDVHELLVVKSLDEIAQLGLKCCDVMSQTAPSLPVVYIVLAQFFISIENHSVVYIMNLCQEQFRLVAEREKGEKSRLTSVERVRVRLRTAAYELLKYYVYFQGINTSEVLKRSIESRDWLSCAEPTAVRSAVKHFINDLAAIDSAIKPFMDEGTRKERLLESNSSRSHSRRTFDTCSISSTLDKLWSERIDFCTNVEFNRMSILTAIVNVALKSFLECVRLQTFSRFALQQIQVDCCFLRQNLWRHLTDEQIALSLIDEIVSSAVHRSIDPKLMEPAIVKALCGH</sequence>
<dbReference type="GO" id="GO:1990745">
    <property type="term" value="C:EARP complex"/>
    <property type="evidence" value="ECO:0007669"/>
    <property type="project" value="TreeGrafter"/>
</dbReference>
<dbReference type="PANTHER" id="PTHR15954:SF4">
    <property type="entry name" value="VACUOLAR PROTEIN SORTING-ASSOCIATED PROTEIN 51 HOMOLOG"/>
    <property type="match status" value="1"/>
</dbReference>
<evidence type="ECO:0000313" key="7">
    <source>
        <dbReference type="WBParaSite" id="nOo.2.0.1.t04703-RA"/>
    </source>
</evidence>
<organism evidence="7">
    <name type="scientific">Onchocerca ochengi</name>
    <name type="common">Filarial nematode worm</name>
    <dbReference type="NCBI Taxonomy" id="42157"/>
    <lineage>
        <taxon>Eukaryota</taxon>
        <taxon>Metazoa</taxon>
        <taxon>Ecdysozoa</taxon>
        <taxon>Nematoda</taxon>
        <taxon>Chromadorea</taxon>
        <taxon>Rhabditida</taxon>
        <taxon>Spirurina</taxon>
        <taxon>Spiruromorpha</taxon>
        <taxon>Filarioidea</taxon>
        <taxon>Onchocercidae</taxon>
        <taxon>Onchocerca</taxon>
    </lineage>
</organism>
<reference evidence="5 6" key="2">
    <citation type="submission" date="2018-08" db="EMBL/GenBank/DDBJ databases">
        <authorList>
            <person name="Laetsch R D."/>
            <person name="Stevens L."/>
            <person name="Kumar S."/>
            <person name="Blaxter L. M."/>
        </authorList>
    </citation>
    <scope>NUCLEOTIDE SEQUENCE [LARGE SCALE GENOMIC DNA]</scope>
</reference>
<dbReference type="Pfam" id="PF08700">
    <property type="entry name" value="VPS51_Exo84_N"/>
    <property type="match status" value="1"/>
</dbReference>
<dbReference type="GO" id="GO:0016020">
    <property type="term" value="C:membrane"/>
    <property type="evidence" value="ECO:0007669"/>
    <property type="project" value="TreeGrafter"/>
</dbReference>
<dbReference type="AlphaFoldDB" id="A0A182E9J2"/>
<keyword evidence="4" id="KW-0445">Lipid transport</keyword>
<dbReference type="InterPro" id="IPR014812">
    <property type="entry name" value="Vps51"/>
</dbReference>
<dbReference type="STRING" id="42157.A0A182E9J2"/>
<evidence type="ECO:0000313" key="6">
    <source>
        <dbReference type="Proteomes" id="UP000271087"/>
    </source>
</evidence>
<dbReference type="GO" id="GO:0000938">
    <property type="term" value="C:GARP complex"/>
    <property type="evidence" value="ECO:0007669"/>
    <property type="project" value="UniProtKB-UniRule"/>
</dbReference>
<reference evidence="7" key="1">
    <citation type="submission" date="2016-06" db="UniProtKB">
        <authorList>
            <consortium name="WormBaseParasite"/>
        </authorList>
    </citation>
    <scope>IDENTIFICATION</scope>
</reference>
<comment type="function">
    <text evidence="4">Acts as component of the GARP complex that is involved in retrograde transport from early and late endosomes to the trans-Golgi network (TGN).</text>
</comment>
<dbReference type="OrthoDB" id="203678at2759"/>
<dbReference type="GO" id="GO:0048193">
    <property type="term" value="P:Golgi vesicle transport"/>
    <property type="evidence" value="ECO:0007669"/>
    <property type="project" value="TreeGrafter"/>
</dbReference>
<proteinExistence type="inferred from homology"/>
<dbReference type="GO" id="GO:0007041">
    <property type="term" value="P:lysosomal transport"/>
    <property type="evidence" value="ECO:0007669"/>
    <property type="project" value="TreeGrafter"/>
</dbReference>
<accession>A0A182E9J2</accession>
<dbReference type="GO" id="GO:0015031">
    <property type="term" value="P:protein transport"/>
    <property type="evidence" value="ECO:0007669"/>
    <property type="project" value="UniProtKB-UniRule"/>
</dbReference>
<comment type="subunit">
    <text evidence="4">Component of the Golgi-associated retrograde protein (GARP) complex.</text>
</comment>
<keyword evidence="3" id="KW-0175">Coiled coil</keyword>
<dbReference type="SUPFAM" id="SSF74788">
    <property type="entry name" value="Cullin repeat-like"/>
    <property type="match status" value="1"/>
</dbReference>
<comment type="subcellular location">
    <subcellularLocation>
        <location evidence="4">Golgi apparatus</location>
        <location evidence="4">trans-Golgi network</location>
    </subcellularLocation>
</comment>
<protein>
    <recommendedName>
        <fullName evidence="2 4">Vacuolar protein sorting-associated protein 51 homolog</fullName>
    </recommendedName>
</protein>
<evidence type="ECO:0000256" key="2">
    <source>
        <dbReference type="ARBA" id="ARBA00016122"/>
    </source>
</evidence>